<dbReference type="RefSeq" id="WP_162113087.1">
    <property type="nucleotide sequence ID" value="NZ_JAACYR010000095.1"/>
</dbReference>
<organism evidence="1 2">
    <name type="scientific">Mycolicibacter kumamotonensis</name>
    <dbReference type="NCBI Taxonomy" id="354243"/>
    <lineage>
        <taxon>Bacteria</taxon>
        <taxon>Bacillati</taxon>
        <taxon>Actinomycetota</taxon>
        <taxon>Actinomycetes</taxon>
        <taxon>Mycobacteriales</taxon>
        <taxon>Mycobacteriaceae</taxon>
        <taxon>Mycolicibacter</taxon>
    </lineage>
</organism>
<protein>
    <submittedName>
        <fullName evidence="1">Uncharacterized protein</fullName>
    </submittedName>
</protein>
<dbReference type="Proteomes" id="UP000466523">
    <property type="component" value="Unassembled WGS sequence"/>
</dbReference>
<proteinExistence type="predicted"/>
<accession>A0A7K3LGK1</accession>
<name>A0A7K3LGK1_9MYCO</name>
<evidence type="ECO:0000313" key="2">
    <source>
        <dbReference type="Proteomes" id="UP000466523"/>
    </source>
</evidence>
<reference evidence="1 2" key="1">
    <citation type="submission" date="2020-01" db="EMBL/GenBank/DDBJ databases">
        <authorList>
            <person name="Sanchez-Estrada R."/>
            <person name="Gonzalez-Y-Merchand J.A."/>
            <person name="Rivera-Gutierrez S."/>
        </authorList>
    </citation>
    <scope>NUCLEOTIDE SEQUENCE [LARGE SCALE GENOMIC DNA]</scope>
    <source>
        <strain evidence="1 2">CST 7247</strain>
    </source>
</reference>
<dbReference type="EMBL" id="JAACYR010000095">
    <property type="protein sequence ID" value="NDJ91462.1"/>
    <property type="molecule type" value="Genomic_DNA"/>
</dbReference>
<gene>
    <name evidence="1" type="ORF">GWR20_20320</name>
</gene>
<sequence length="48" mass="5134">MIPAHLVEQLSTALARWGGRGPTEDDTLEAGRELASAAMAVLVWDAQQ</sequence>
<dbReference type="AlphaFoldDB" id="A0A7K3LGK1"/>
<evidence type="ECO:0000313" key="1">
    <source>
        <dbReference type="EMBL" id="NDJ91462.1"/>
    </source>
</evidence>
<comment type="caution">
    <text evidence="1">The sequence shown here is derived from an EMBL/GenBank/DDBJ whole genome shotgun (WGS) entry which is preliminary data.</text>
</comment>